<dbReference type="SUPFAM" id="SSF81383">
    <property type="entry name" value="F-box domain"/>
    <property type="match status" value="1"/>
</dbReference>
<protein>
    <recommendedName>
        <fullName evidence="1">F-box domain-containing protein</fullName>
    </recommendedName>
</protein>
<feature type="domain" description="F-box" evidence="1">
    <location>
        <begin position="12"/>
        <end position="58"/>
    </location>
</feature>
<sequence length="538" mass="61074">MRRPTRRSSRHRNSLILLPSEVIRRILSNLDWRALLRLKLVCKFLCSVVDESPSVQYTIELAVCGMEDGARTRLSAASKLALLKERNAAWEALQWAESQDLTLPQSDNMAWELCAGVYAQFSVPGASTMCLYRLPSQYRNIPASSWRIPLLSDTKDFTMDPSQDLLVLVEKPILIPAHNKTKSYIRIQIHPRSLTTGHRHSSAVEVIDHHLYMRSSSDKLEMDLSIQACEKLLGILIIVKDNISELMVWNWRTGLVILVSQVKVESIGTFAFLTPQLLLVGTVMHETGVTEPRLFVLDISKPSINKVALTDYVCVFEFPSFDFVVSPMKIVIRSDPSPEWKHNPEAHVPFSIARGQRLFLITTWVEEKKKNVSYDLFVPANILLSSVMALTPQTRRRVINWNEWGPTGTRFLKSPPHSHVWTGYVFGSRFISLVTSPKATAGRHSQTLQIWDFNQLALKRAAALGFEKENVRLVNDTTVVEDEMFVERVRTSLPYSITTRTLPPPRSPGEPTFTDTMISEDSIFLLKVSLLTSFCVFH</sequence>
<dbReference type="SMART" id="SM00256">
    <property type="entry name" value="FBOX"/>
    <property type="match status" value="1"/>
</dbReference>
<dbReference type="AlphaFoldDB" id="A0AAD4DNK2"/>
<accession>A0AAD4DNK2</accession>
<reference evidence="2" key="1">
    <citation type="journal article" date="2020" name="New Phytol.">
        <title>Comparative genomics reveals dynamic genome evolution in host specialist ectomycorrhizal fungi.</title>
        <authorList>
            <person name="Lofgren L.A."/>
            <person name="Nguyen N.H."/>
            <person name="Vilgalys R."/>
            <person name="Ruytinx J."/>
            <person name="Liao H.L."/>
            <person name="Branco S."/>
            <person name="Kuo A."/>
            <person name="LaButti K."/>
            <person name="Lipzen A."/>
            <person name="Andreopoulos W."/>
            <person name="Pangilinan J."/>
            <person name="Riley R."/>
            <person name="Hundley H."/>
            <person name="Na H."/>
            <person name="Barry K."/>
            <person name="Grigoriev I.V."/>
            <person name="Stajich J.E."/>
            <person name="Kennedy P.G."/>
        </authorList>
    </citation>
    <scope>NUCLEOTIDE SEQUENCE</scope>
    <source>
        <strain evidence="2">FC203</strain>
    </source>
</reference>
<gene>
    <name evidence="2" type="ORF">F5891DRAFT_968835</name>
</gene>
<dbReference type="Pfam" id="PF12937">
    <property type="entry name" value="F-box-like"/>
    <property type="match status" value="1"/>
</dbReference>
<proteinExistence type="predicted"/>
<dbReference type="GeneID" id="64670607"/>
<keyword evidence="3" id="KW-1185">Reference proteome</keyword>
<comment type="caution">
    <text evidence="2">The sequence shown here is derived from an EMBL/GenBank/DDBJ whole genome shotgun (WGS) entry which is preliminary data.</text>
</comment>
<dbReference type="InterPro" id="IPR036047">
    <property type="entry name" value="F-box-like_dom_sf"/>
</dbReference>
<dbReference type="RefSeq" id="XP_041216547.1">
    <property type="nucleotide sequence ID" value="XM_041376309.1"/>
</dbReference>
<organism evidence="2 3">
    <name type="scientific">Suillus fuscotomentosus</name>
    <dbReference type="NCBI Taxonomy" id="1912939"/>
    <lineage>
        <taxon>Eukaryota</taxon>
        <taxon>Fungi</taxon>
        <taxon>Dikarya</taxon>
        <taxon>Basidiomycota</taxon>
        <taxon>Agaricomycotina</taxon>
        <taxon>Agaricomycetes</taxon>
        <taxon>Agaricomycetidae</taxon>
        <taxon>Boletales</taxon>
        <taxon>Suillineae</taxon>
        <taxon>Suillaceae</taxon>
        <taxon>Suillus</taxon>
    </lineage>
</organism>
<dbReference type="PROSITE" id="PS50181">
    <property type="entry name" value="FBOX"/>
    <property type="match status" value="1"/>
</dbReference>
<evidence type="ECO:0000313" key="3">
    <source>
        <dbReference type="Proteomes" id="UP001195769"/>
    </source>
</evidence>
<dbReference type="EMBL" id="JABBWK010000282">
    <property type="protein sequence ID" value="KAG1886335.1"/>
    <property type="molecule type" value="Genomic_DNA"/>
</dbReference>
<evidence type="ECO:0000259" key="1">
    <source>
        <dbReference type="PROSITE" id="PS50181"/>
    </source>
</evidence>
<dbReference type="InterPro" id="IPR001810">
    <property type="entry name" value="F-box_dom"/>
</dbReference>
<evidence type="ECO:0000313" key="2">
    <source>
        <dbReference type="EMBL" id="KAG1886335.1"/>
    </source>
</evidence>
<name>A0AAD4DNK2_9AGAM</name>
<dbReference type="CDD" id="cd09917">
    <property type="entry name" value="F-box_SF"/>
    <property type="match status" value="1"/>
</dbReference>
<dbReference type="Proteomes" id="UP001195769">
    <property type="component" value="Unassembled WGS sequence"/>
</dbReference>
<dbReference type="Gene3D" id="1.20.1280.50">
    <property type="match status" value="1"/>
</dbReference>